<dbReference type="GO" id="GO:0042383">
    <property type="term" value="C:sarcolemma"/>
    <property type="evidence" value="ECO:0007669"/>
    <property type="project" value="TreeGrafter"/>
</dbReference>
<feature type="compositionally biased region" description="Basic and acidic residues" evidence="1">
    <location>
        <begin position="16"/>
        <end position="33"/>
    </location>
</feature>
<evidence type="ECO:0000256" key="1">
    <source>
        <dbReference type="SAM" id="MobiDB-lite"/>
    </source>
</evidence>
<keyword evidence="2" id="KW-0472">Membrane</keyword>
<name>A0A834KNV8_VESGE</name>
<feature type="region of interest" description="Disordered" evidence="1">
    <location>
        <begin position="177"/>
        <end position="203"/>
    </location>
</feature>
<evidence type="ECO:0008006" key="5">
    <source>
        <dbReference type="Google" id="ProtNLM"/>
    </source>
</evidence>
<evidence type="ECO:0000313" key="4">
    <source>
        <dbReference type="Proteomes" id="UP000617340"/>
    </source>
</evidence>
<organism evidence="3 4">
    <name type="scientific">Vespula germanica</name>
    <name type="common">German yellow jacket</name>
    <name type="synonym">Paravespula germanica</name>
    <dbReference type="NCBI Taxonomy" id="30212"/>
    <lineage>
        <taxon>Eukaryota</taxon>
        <taxon>Metazoa</taxon>
        <taxon>Ecdysozoa</taxon>
        <taxon>Arthropoda</taxon>
        <taxon>Hexapoda</taxon>
        <taxon>Insecta</taxon>
        <taxon>Pterygota</taxon>
        <taxon>Neoptera</taxon>
        <taxon>Endopterygota</taxon>
        <taxon>Hymenoptera</taxon>
        <taxon>Apocrita</taxon>
        <taxon>Aculeata</taxon>
        <taxon>Vespoidea</taxon>
        <taxon>Vespidae</taxon>
        <taxon>Vespinae</taxon>
        <taxon>Vespula</taxon>
    </lineage>
</organism>
<evidence type="ECO:0000313" key="3">
    <source>
        <dbReference type="EMBL" id="KAF7410078.1"/>
    </source>
</evidence>
<feature type="transmembrane region" description="Helical" evidence="2">
    <location>
        <begin position="379"/>
        <end position="401"/>
    </location>
</feature>
<dbReference type="GO" id="GO:0016010">
    <property type="term" value="C:dystrophin-associated glycoprotein complex"/>
    <property type="evidence" value="ECO:0007669"/>
    <property type="project" value="InterPro"/>
</dbReference>
<accession>A0A834KNV8</accession>
<feature type="transmembrane region" description="Helical" evidence="2">
    <location>
        <begin position="131"/>
        <end position="152"/>
    </location>
</feature>
<keyword evidence="4" id="KW-1185">Reference proteome</keyword>
<evidence type="ECO:0000256" key="2">
    <source>
        <dbReference type="SAM" id="Phobius"/>
    </source>
</evidence>
<feature type="transmembrane region" description="Helical" evidence="2">
    <location>
        <begin position="338"/>
        <end position="358"/>
    </location>
</feature>
<keyword evidence="2" id="KW-0812">Transmembrane</keyword>
<proteinExistence type="predicted"/>
<feature type="compositionally biased region" description="Low complexity" evidence="1">
    <location>
        <begin position="184"/>
        <end position="203"/>
    </location>
</feature>
<dbReference type="AlphaFoldDB" id="A0A834KNV8"/>
<reference evidence="3" key="1">
    <citation type="journal article" date="2020" name="G3 (Bethesda)">
        <title>High-Quality Assemblies for Three Invasive Social Wasps from the &lt;i&gt;Vespula&lt;/i&gt; Genus.</title>
        <authorList>
            <person name="Harrop T.W.R."/>
            <person name="Guhlin J."/>
            <person name="McLaughlin G.M."/>
            <person name="Permina E."/>
            <person name="Stockwell P."/>
            <person name="Gilligan J."/>
            <person name="Le Lec M.F."/>
            <person name="Gruber M.A.M."/>
            <person name="Quinn O."/>
            <person name="Lovegrove M."/>
            <person name="Duncan E.J."/>
            <person name="Remnant E.J."/>
            <person name="Van Eeckhoven J."/>
            <person name="Graham B."/>
            <person name="Knapp R.A."/>
            <person name="Langford K.W."/>
            <person name="Kronenberg Z."/>
            <person name="Press M.O."/>
            <person name="Eacker S.M."/>
            <person name="Wilson-Rankin E.E."/>
            <person name="Purcell J."/>
            <person name="Lester P.J."/>
            <person name="Dearden P.K."/>
        </authorList>
    </citation>
    <scope>NUCLEOTIDE SEQUENCE</scope>
    <source>
        <strain evidence="3">Linc-1</strain>
    </source>
</reference>
<keyword evidence="2" id="KW-1133">Transmembrane helix</keyword>
<feature type="transmembrane region" description="Helical" evidence="2">
    <location>
        <begin position="305"/>
        <end position="326"/>
    </location>
</feature>
<gene>
    <name evidence="3" type="ORF">HZH68_004459</name>
</gene>
<dbReference type="PANTHER" id="PTHR15260">
    <property type="entry name" value="SARCOSPAN"/>
    <property type="match status" value="1"/>
</dbReference>
<feature type="transmembrane region" description="Helical" evidence="2">
    <location>
        <begin position="102"/>
        <end position="125"/>
    </location>
</feature>
<dbReference type="InterPro" id="IPR030429">
    <property type="entry name" value="Sarcospan"/>
</dbReference>
<dbReference type="EMBL" id="JACSDZ010000003">
    <property type="protein sequence ID" value="KAF7410078.1"/>
    <property type="molecule type" value="Genomic_DNA"/>
</dbReference>
<protein>
    <recommendedName>
        <fullName evidence="5">Sarcospan</fullName>
    </recommendedName>
</protein>
<feature type="transmembrane region" description="Helical" evidence="2">
    <location>
        <begin position="448"/>
        <end position="473"/>
    </location>
</feature>
<dbReference type="Proteomes" id="UP000617340">
    <property type="component" value="Unassembled WGS sequence"/>
</dbReference>
<comment type="caution">
    <text evidence="3">The sequence shown here is derived from an EMBL/GenBank/DDBJ whole genome shotgun (WGS) entry which is preliminary data.</text>
</comment>
<feature type="region of interest" description="Disordered" evidence="1">
    <location>
        <begin position="1"/>
        <end position="42"/>
    </location>
</feature>
<dbReference type="PANTHER" id="PTHR15260:SF1">
    <property type="entry name" value="SARCOSPAN"/>
    <property type="match status" value="1"/>
</dbReference>
<sequence length="496" mass="55078">MPENAGRAQPSLQKQRKWEKGEGTSRMSEELRTHRLGTLSHGEYTMQAEEEIQYAPRSRPVSFYDNFKDDMNQIEYDRIGPNKTELDPIEPRRMDSMRSYSIQFDTVQSGTILFDLIPPFSILFYPVLYCPVHFCLILSSAIIFCPVSLCLISFWSDVPVMPTCVTSAMSVGNLSQVRENDTTSSNIPQSSNNNNNNNNRVSSAMSAGNVSKIQIVRVTGALSMGNIGKTCRTDKTDKELGRAPSMANCLSTTVPVNLAASQIAGRHTPTRNSLRHSRMIVLNRSGQRAQKFLPPLVYHRQLARCLAALQTILGIAITSLSLWLLLWAPNLPITDNPYWSGMPLLLSGSFGVCLLCCFKKEYPGMSPGFCLTLTKAISTLLAISASVACVLACISATMHLAHLMRLECTPARVLNATCVCRPREQANVTVSEASVKYMDLNCPEVESILTILLIFSSTCNAFGAIVAGWYSYLHWSTRRKRPKYVPVRTTTFDSSR</sequence>